<feature type="transmembrane region" description="Helical" evidence="11">
    <location>
        <begin position="280"/>
        <end position="300"/>
    </location>
</feature>
<feature type="transmembrane region" description="Helical" evidence="11">
    <location>
        <begin position="350"/>
        <end position="369"/>
    </location>
</feature>
<dbReference type="HOGENOM" id="CLU_021628_4_1_6"/>
<evidence type="ECO:0000256" key="1">
    <source>
        <dbReference type="ARBA" id="ARBA00004651"/>
    </source>
</evidence>
<dbReference type="Proteomes" id="UP000032735">
    <property type="component" value="Chromosome"/>
</dbReference>
<feature type="transmembrane region" description="Helical" evidence="11">
    <location>
        <begin position="438"/>
        <end position="460"/>
    </location>
</feature>
<dbReference type="InterPro" id="IPR003804">
    <property type="entry name" value="Lactate_perm"/>
</dbReference>
<keyword evidence="3 11" id="KW-0813">Transport</keyword>
<evidence type="ECO:0000256" key="2">
    <source>
        <dbReference type="ARBA" id="ARBA00010100"/>
    </source>
</evidence>
<gene>
    <name evidence="12" type="ORF">XPG1_2118</name>
</gene>
<dbReference type="PANTHER" id="PTHR30003">
    <property type="entry name" value="L-LACTATE PERMEASE"/>
    <property type="match status" value="1"/>
</dbReference>
<organism evidence="12 13">
    <name type="scientific">Xenorhabdus poinarii G6</name>
    <dbReference type="NCBI Taxonomy" id="1354304"/>
    <lineage>
        <taxon>Bacteria</taxon>
        <taxon>Pseudomonadati</taxon>
        <taxon>Pseudomonadota</taxon>
        <taxon>Gammaproteobacteria</taxon>
        <taxon>Enterobacterales</taxon>
        <taxon>Morganellaceae</taxon>
        <taxon>Xenorhabdus</taxon>
    </lineage>
</organism>
<feature type="transmembrane region" description="Helical" evidence="11">
    <location>
        <begin position="143"/>
        <end position="164"/>
    </location>
</feature>
<keyword evidence="13" id="KW-1185">Reference proteome</keyword>
<comment type="caution">
    <text evidence="11">Lacks conserved residue(s) required for the propagation of feature annotation.</text>
</comment>
<evidence type="ECO:0000313" key="12">
    <source>
        <dbReference type="EMBL" id="CDG21773.1"/>
    </source>
</evidence>
<comment type="catalytic activity">
    <reaction evidence="8">
        <text>(S)-lactate(in) + H(+)(in) = (S)-lactate(out) + H(+)(out)</text>
        <dbReference type="Rhea" id="RHEA:29415"/>
        <dbReference type="ChEBI" id="CHEBI:15378"/>
        <dbReference type="ChEBI" id="CHEBI:16651"/>
    </reaction>
    <physiologicalReaction direction="right-to-left" evidence="8">
        <dbReference type="Rhea" id="RHEA:29417"/>
    </physiologicalReaction>
</comment>
<dbReference type="STRING" id="1354304.XPG1_2118"/>
<feature type="transmembrane region" description="Helical" evidence="11">
    <location>
        <begin position="480"/>
        <end position="499"/>
    </location>
</feature>
<comment type="catalytic activity">
    <reaction evidence="9">
        <text>(R)-lactate(in) + H(+)(in) = (R)-lactate(out) + H(+)(out)</text>
        <dbReference type="Rhea" id="RHEA:71791"/>
        <dbReference type="ChEBI" id="CHEBI:15378"/>
        <dbReference type="ChEBI" id="CHEBI:16004"/>
    </reaction>
    <physiologicalReaction direction="right-to-left" evidence="9">
        <dbReference type="Rhea" id="RHEA:71793"/>
    </physiologicalReaction>
</comment>
<keyword evidence="11" id="KW-0997">Cell inner membrane</keyword>
<dbReference type="PANTHER" id="PTHR30003:SF0">
    <property type="entry name" value="GLYCOLATE PERMEASE GLCA-RELATED"/>
    <property type="match status" value="1"/>
</dbReference>
<feature type="transmembrane region" description="Helical" evidence="11">
    <location>
        <begin position="212"/>
        <end position="232"/>
    </location>
</feature>
<evidence type="ECO:0000256" key="5">
    <source>
        <dbReference type="ARBA" id="ARBA00022692"/>
    </source>
</evidence>
<dbReference type="KEGG" id="xpo:XPG1_2118"/>
<evidence type="ECO:0000256" key="8">
    <source>
        <dbReference type="ARBA" id="ARBA00034011"/>
    </source>
</evidence>
<feature type="transmembrane region" description="Helical" evidence="11">
    <location>
        <begin position="95"/>
        <end position="114"/>
    </location>
</feature>
<reference evidence="12 13" key="1">
    <citation type="submission" date="2013-07" db="EMBL/GenBank/DDBJ databases">
        <authorList>
            <person name="Genoscope - CEA"/>
        </authorList>
    </citation>
    <scope>NUCLEOTIDE SEQUENCE [LARGE SCALE GENOMIC DNA]</scope>
    <source>
        <strain evidence="12 13">G6</strain>
    </source>
</reference>
<dbReference type="AlphaFoldDB" id="A0A068R3M9"/>
<keyword evidence="5 11" id="KW-0812">Transmembrane</keyword>
<evidence type="ECO:0000256" key="10">
    <source>
        <dbReference type="ARBA" id="ARBA00034062"/>
    </source>
</evidence>
<dbReference type="EMBL" id="FO704551">
    <property type="protein sequence ID" value="CDG21773.1"/>
    <property type="molecule type" value="Genomic_DNA"/>
</dbReference>
<dbReference type="NCBIfam" id="TIGR00795">
    <property type="entry name" value="lctP"/>
    <property type="match status" value="1"/>
</dbReference>
<comment type="catalytic activity">
    <reaction evidence="10">
        <text>glycolate(in) + H(+)(in) = glycolate(out) + H(+)(out)</text>
        <dbReference type="Rhea" id="RHEA:29411"/>
        <dbReference type="ChEBI" id="CHEBI:15378"/>
        <dbReference type="ChEBI" id="CHEBI:29805"/>
    </reaction>
    <physiologicalReaction direction="right-to-left" evidence="10">
        <dbReference type="Rhea" id="RHEA:29413"/>
    </physiologicalReaction>
</comment>
<feature type="transmembrane region" description="Helical" evidence="11">
    <location>
        <begin position="238"/>
        <end position="259"/>
    </location>
</feature>
<dbReference type="Pfam" id="PF02652">
    <property type="entry name" value="Lactate_perm"/>
    <property type="match status" value="1"/>
</dbReference>
<keyword evidence="7 11" id="KW-0472">Membrane</keyword>
<feature type="transmembrane region" description="Helical" evidence="11">
    <location>
        <begin position="390"/>
        <end position="407"/>
    </location>
</feature>
<dbReference type="RefSeq" id="WP_045958863.1">
    <property type="nucleotide sequence ID" value="NZ_FO704551.1"/>
</dbReference>
<feature type="transmembrane region" description="Helical" evidence="11">
    <location>
        <begin position="120"/>
        <end position="136"/>
    </location>
</feature>
<sequence length="530" mass="57417">MPLFFSIAPIVLLIWMMTKRHGIPSFIALPLTAAMVYFIQLFWFGTQLTLLHANIVTALISVFTPITIILGAILLNKLMQISGSENVVRNWLENISPNPVAQLMIIGWAFAFMIEGASGFGTPAAIAAPILVGLGFNPLRVALLALVMNSVPVSFGAVGTPTWFGFTNLGLSDDSLLDIGRLSALIHFIAGFVIPLLALRFIVSWQEIRQNILFIFLSILSCSVPYLLLAQINYEFPALVGGAIGLALSVLLARLRIGIKREENHEERTNSGQVVPFHHVIKAMLPTLLLIGILIVTRIHQLGIKAWLNSAEINWQWHLGWLGNLSVSKSFVISLQQVLGTTASASYKTLYVPAIIPFLLVVLVCIPLFQLNRHQVKQMFRETGARISKPFIALLGALVMVNMMMLGNENAPVIIIGKALAAMTGESWLLFSSFLGALGSFFSGSNTVSNLTFGGIQYSIALNNGMNVNLMLALQSVGGAMGNMICLNNIIAVCSILGITHAEGQIMKKTILPMLVYGGIAAVMALILAS</sequence>
<protein>
    <recommendedName>
        <fullName evidence="11">L-lactate permease</fullName>
    </recommendedName>
</protein>
<comment type="subcellular location">
    <subcellularLocation>
        <location evidence="11">Cell inner membrane</location>
        <topology evidence="11">Multi-pass membrane protein</topology>
    </subcellularLocation>
    <subcellularLocation>
        <location evidence="1">Cell membrane</location>
        <topology evidence="1">Multi-pass membrane protein</topology>
    </subcellularLocation>
</comment>
<dbReference type="GO" id="GO:0015129">
    <property type="term" value="F:lactate transmembrane transporter activity"/>
    <property type="evidence" value="ECO:0007669"/>
    <property type="project" value="UniProtKB-UniRule"/>
</dbReference>
<evidence type="ECO:0000256" key="7">
    <source>
        <dbReference type="ARBA" id="ARBA00023136"/>
    </source>
</evidence>
<evidence type="ECO:0000256" key="4">
    <source>
        <dbReference type="ARBA" id="ARBA00022475"/>
    </source>
</evidence>
<name>A0A068R3M9_9GAMM</name>
<evidence type="ECO:0000256" key="9">
    <source>
        <dbReference type="ARBA" id="ARBA00034057"/>
    </source>
</evidence>
<dbReference type="GO" id="GO:0005886">
    <property type="term" value="C:plasma membrane"/>
    <property type="evidence" value="ECO:0007669"/>
    <property type="project" value="UniProtKB-SubCell"/>
</dbReference>
<accession>A0A068R3M9</accession>
<evidence type="ECO:0000313" key="13">
    <source>
        <dbReference type="Proteomes" id="UP000032735"/>
    </source>
</evidence>
<evidence type="ECO:0000256" key="3">
    <source>
        <dbReference type="ARBA" id="ARBA00022448"/>
    </source>
</evidence>
<dbReference type="GO" id="GO:0015295">
    <property type="term" value="F:solute:proton symporter activity"/>
    <property type="evidence" value="ECO:0007669"/>
    <property type="project" value="TreeGrafter"/>
</dbReference>
<feature type="transmembrane region" description="Helical" evidence="11">
    <location>
        <begin position="51"/>
        <end position="75"/>
    </location>
</feature>
<feature type="transmembrane region" description="Helical" evidence="11">
    <location>
        <begin position="511"/>
        <end position="529"/>
    </location>
</feature>
<comment type="similarity">
    <text evidence="2 11">Belongs to the lactate permease family.</text>
</comment>
<feature type="transmembrane region" description="Helical" evidence="11">
    <location>
        <begin position="184"/>
        <end position="203"/>
    </location>
</feature>
<dbReference type="OrthoDB" id="9761056at2"/>
<comment type="function">
    <text evidence="11">Uptake of L-lactate across the membrane. Can also transport D-lactate and glycolate.</text>
</comment>
<feature type="transmembrane region" description="Helical" evidence="11">
    <location>
        <begin position="413"/>
        <end position="431"/>
    </location>
</feature>
<keyword evidence="4" id="KW-1003">Cell membrane</keyword>
<evidence type="ECO:0000256" key="6">
    <source>
        <dbReference type="ARBA" id="ARBA00022989"/>
    </source>
</evidence>
<feature type="transmembrane region" description="Helical" evidence="11">
    <location>
        <begin position="26"/>
        <end position="45"/>
    </location>
</feature>
<proteinExistence type="inferred from homology"/>
<evidence type="ECO:0000256" key="11">
    <source>
        <dbReference type="RuleBase" id="RU365092"/>
    </source>
</evidence>
<keyword evidence="6 11" id="KW-1133">Transmembrane helix</keyword>